<dbReference type="InterPro" id="IPR050093">
    <property type="entry name" value="ABC_SmlMolc_Importer"/>
</dbReference>
<dbReference type="SMART" id="SM00382">
    <property type="entry name" value="AAA"/>
    <property type="match status" value="1"/>
</dbReference>
<dbReference type="InterPro" id="IPR017871">
    <property type="entry name" value="ABC_transporter-like_CS"/>
</dbReference>
<evidence type="ECO:0000256" key="5">
    <source>
        <dbReference type="ARBA" id="ARBA00022840"/>
    </source>
</evidence>
<keyword evidence="6" id="KW-1278">Translocase</keyword>
<dbReference type="SUPFAM" id="SSF50331">
    <property type="entry name" value="MOP-like"/>
    <property type="match status" value="1"/>
</dbReference>
<dbReference type="Gene3D" id="3.40.50.300">
    <property type="entry name" value="P-loop containing nucleotide triphosphate hydrolases"/>
    <property type="match status" value="1"/>
</dbReference>
<reference evidence="10 11" key="1">
    <citation type="journal article" date="2014" name="J. Microbiol.">
        <title>Diaminobutyricibacter tongyongensis gen. nov., sp. nov. and Homoserinibacter gongjuensis gen. nov., sp. nov. belong to the family Microbacteriaceae.</title>
        <authorList>
            <person name="Kim S.J."/>
            <person name="Ahn J.H."/>
            <person name="Weon H.Y."/>
            <person name="Hamada M."/>
            <person name="Suzuki K."/>
            <person name="Kwon S.W."/>
        </authorList>
    </citation>
    <scope>NUCLEOTIDE SEQUENCE [LARGE SCALE GENOMIC DNA]</scope>
    <source>
        <strain evidence="10 11">NBRC 108724</strain>
    </source>
</reference>
<dbReference type="Proteomes" id="UP000474967">
    <property type="component" value="Unassembled WGS sequence"/>
</dbReference>
<dbReference type="GO" id="GO:0016887">
    <property type="term" value="F:ATP hydrolysis activity"/>
    <property type="evidence" value="ECO:0007669"/>
    <property type="project" value="InterPro"/>
</dbReference>
<dbReference type="InterPro" id="IPR027417">
    <property type="entry name" value="P-loop_NTPase"/>
</dbReference>
<comment type="caution">
    <text evidence="10">The sequence shown here is derived from an EMBL/GenBank/DDBJ whole genome shotgun (WGS) entry which is preliminary data.</text>
</comment>
<dbReference type="EC" id="7.6.2.9" evidence="8"/>
<keyword evidence="7" id="KW-0472">Membrane</keyword>
<dbReference type="InterPro" id="IPR008995">
    <property type="entry name" value="Mo/tungstate-bd_C_term_dom"/>
</dbReference>
<evidence type="ECO:0000313" key="10">
    <source>
        <dbReference type="EMBL" id="NEN04294.1"/>
    </source>
</evidence>
<keyword evidence="3" id="KW-0997">Cell inner membrane</keyword>
<dbReference type="PANTHER" id="PTHR42781">
    <property type="entry name" value="SPERMIDINE/PUTRESCINE IMPORT ATP-BINDING PROTEIN POTA"/>
    <property type="match status" value="1"/>
</dbReference>
<proteinExistence type="predicted"/>
<evidence type="ECO:0000256" key="6">
    <source>
        <dbReference type="ARBA" id="ARBA00022967"/>
    </source>
</evidence>
<dbReference type="AlphaFoldDB" id="A0A6L9XT91"/>
<keyword evidence="5 10" id="KW-0067">ATP-binding</keyword>
<evidence type="ECO:0000256" key="8">
    <source>
        <dbReference type="ARBA" id="ARBA00066388"/>
    </source>
</evidence>
<dbReference type="PROSITE" id="PS00211">
    <property type="entry name" value="ABC_TRANSPORTER_1"/>
    <property type="match status" value="1"/>
</dbReference>
<evidence type="ECO:0000256" key="2">
    <source>
        <dbReference type="ARBA" id="ARBA00022475"/>
    </source>
</evidence>
<dbReference type="SUPFAM" id="SSF52540">
    <property type="entry name" value="P-loop containing nucleoside triphosphate hydrolases"/>
    <property type="match status" value="1"/>
</dbReference>
<dbReference type="Pfam" id="PF00005">
    <property type="entry name" value="ABC_tran"/>
    <property type="match status" value="1"/>
</dbReference>
<sequence>MSASEAIVADRPAADPAHRGHLVGVRGARKTYGSVEALKGVDLDIREGSFTVLLGPSGSGKTTLLRAIAGIERLDAGSIRLGGRLVSDSGVHVPSEKRDLAMVFQDYALWPHMTVRQNVAYPLRRRHARSREASRRVDETLERVGLGSKASNYPHELSGGQQQRVALARAIVGSPSLILFDEPLSNLDADLREHLRLEIATLTRESGATALYITHDQGEAFALADEVAVLRAGTIEQRGTPESIYRRPETPFVARFTGLAGSFTGTAGITAAGYVSVRVGDHELKSTMGPGVREGSRVDLMIRPIATRLEPVPNGSESAGSMPAQAVPGRILDVAYRGRGYDHVVECEQGVLTSVFDERAWTRGDRCLVRIDPEGCLAFPSSSVTHRD</sequence>
<dbReference type="RefSeq" id="WP_163287442.1">
    <property type="nucleotide sequence ID" value="NZ_JAAGWY010000001.1"/>
</dbReference>
<accession>A0A6L9XT91</accession>
<dbReference type="PROSITE" id="PS50893">
    <property type="entry name" value="ABC_TRANSPORTER_2"/>
    <property type="match status" value="1"/>
</dbReference>
<dbReference type="FunFam" id="3.40.50.300:FF:000425">
    <property type="entry name" value="Probable ABC transporter, ATP-binding subunit"/>
    <property type="match status" value="1"/>
</dbReference>
<organism evidence="10 11">
    <name type="scientific">Leifsonia tongyongensis</name>
    <dbReference type="NCBI Taxonomy" id="1268043"/>
    <lineage>
        <taxon>Bacteria</taxon>
        <taxon>Bacillati</taxon>
        <taxon>Actinomycetota</taxon>
        <taxon>Actinomycetes</taxon>
        <taxon>Micrococcales</taxon>
        <taxon>Microbacteriaceae</taxon>
        <taxon>Leifsonia</taxon>
    </lineage>
</organism>
<keyword evidence="4" id="KW-0547">Nucleotide-binding</keyword>
<dbReference type="Pfam" id="PF08402">
    <property type="entry name" value="TOBE_2"/>
    <property type="match status" value="1"/>
</dbReference>
<keyword evidence="1" id="KW-0813">Transport</keyword>
<evidence type="ECO:0000313" key="11">
    <source>
        <dbReference type="Proteomes" id="UP000474967"/>
    </source>
</evidence>
<dbReference type="InterPro" id="IPR013611">
    <property type="entry name" value="Transp-assoc_OB_typ2"/>
</dbReference>
<dbReference type="PANTHER" id="PTHR42781:SF1">
    <property type="entry name" value="THIAMINE IMPORT ATP-BINDING PROTEIN THIQ"/>
    <property type="match status" value="1"/>
</dbReference>
<keyword evidence="2" id="KW-1003">Cell membrane</keyword>
<gene>
    <name evidence="10" type="ORF">G3T36_00255</name>
</gene>
<dbReference type="GO" id="GO:0043190">
    <property type="term" value="C:ATP-binding cassette (ABC) transporter complex"/>
    <property type="evidence" value="ECO:0007669"/>
    <property type="project" value="InterPro"/>
</dbReference>
<dbReference type="GO" id="GO:0005524">
    <property type="term" value="F:ATP binding"/>
    <property type="evidence" value="ECO:0007669"/>
    <property type="project" value="UniProtKB-KW"/>
</dbReference>
<evidence type="ECO:0000256" key="7">
    <source>
        <dbReference type="ARBA" id="ARBA00023136"/>
    </source>
</evidence>
<feature type="domain" description="ABC transporter" evidence="9">
    <location>
        <begin position="23"/>
        <end position="257"/>
    </location>
</feature>
<name>A0A6L9XT91_9MICO</name>
<dbReference type="InterPro" id="IPR003593">
    <property type="entry name" value="AAA+_ATPase"/>
</dbReference>
<protein>
    <recommendedName>
        <fullName evidence="8">ABC-type quaternary amine transporter</fullName>
        <ecNumber evidence="8">7.6.2.9</ecNumber>
    </recommendedName>
</protein>
<evidence type="ECO:0000259" key="9">
    <source>
        <dbReference type="PROSITE" id="PS50893"/>
    </source>
</evidence>
<evidence type="ECO:0000256" key="3">
    <source>
        <dbReference type="ARBA" id="ARBA00022519"/>
    </source>
</evidence>
<dbReference type="GO" id="GO:0015418">
    <property type="term" value="F:ABC-type quaternary ammonium compound transporting activity"/>
    <property type="evidence" value="ECO:0007669"/>
    <property type="project" value="UniProtKB-EC"/>
</dbReference>
<keyword evidence="11" id="KW-1185">Reference proteome</keyword>
<evidence type="ECO:0000256" key="1">
    <source>
        <dbReference type="ARBA" id="ARBA00022448"/>
    </source>
</evidence>
<evidence type="ECO:0000256" key="4">
    <source>
        <dbReference type="ARBA" id="ARBA00022741"/>
    </source>
</evidence>
<dbReference type="EMBL" id="JAAGWY010000001">
    <property type="protein sequence ID" value="NEN04294.1"/>
    <property type="molecule type" value="Genomic_DNA"/>
</dbReference>
<dbReference type="InterPro" id="IPR003439">
    <property type="entry name" value="ABC_transporter-like_ATP-bd"/>
</dbReference>